<dbReference type="InterPro" id="IPR050197">
    <property type="entry name" value="Aldolase_class_II_sugar_metab"/>
</dbReference>
<dbReference type="PANTHER" id="PTHR22789">
    <property type="entry name" value="FUCULOSE PHOSPHATE ALDOLASE"/>
    <property type="match status" value="1"/>
</dbReference>
<organism evidence="4 5">
    <name type="scientific">Candidatus Gemmiger excrementigallinarum</name>
    <dbReference type="NCBI Taxonomy" id="2838609"/>
    <lineage>
        <taxon>Bacteria</taxon>
        <taxon>Bacillati</taxon>
        <taxon>Bacillota</taxon>
        <taxon>Clostridia</taxon>
        <taxon>Eubacteriales</taxon>
        <taxon>Gemmiger</taxon>
    </lineage>
</organism>
<dbReference type="AlphaFoldDB" id="A0A9D2ES25"/>
<protein>
    <submittedName>
        <fullName evidence="4">Class II aldolase/adducin family protein</fullName>
    </submittedName>
</protein>
<dbReference type="InterPro" id="IPR001303">
    <property type="entry name" value="Aldolase_II/adducin_N"/>
</dbReference>
<reference evidence="4" key="1">
    <citation type="journal article" date="2021" name="PeerJ">
        <title>Extensive microbial diversity within the chicken gut microbiome revealed by metagenomics and culture.</title>
        <authorList>
            <person name="Gilroy R."/>
            <person name="Ravi A."/>
            <person name="Getino M."/>
            <person name="Pursley I."/>
            <person name="Horton D.L."/>
            <person name="Alikhan N.F."/>
            <person name="Baker D."/>
            <person name="Gharbi K."/>
            <person name="Hall N."/>
            <person name="Watson M."/>
            <person name="Adriaenssens E.M."/>
            <person name="Foster-Nyarko E."/>
            <person name="Jarju S."/>
            <person name="Secka A."/>
            <person name="Antonio M."/>
            <person name="Oren A."/>
            <person name="Chaudhuri R.R."/>
            <person name="La Ragione R."/>
            <person name="Hildebrand F."/>
            <person name="Pallen M.J."/>
        </authorList>
    </citation>
    <scope>NUCLEOTIDE SEQUENCE</scope>
    <source>
        <strain evidence="4">ChiSxjej1B13-11774</strain>
    </source>
</reference>
<dbReference type="PANTHER" id="PTHR22789:SF0">
    <property type="entry name" value="3-OXO-TETRONATE 4-PHOSPHATE DECARBOXYLASE-RELATED"/>
    <property type="match status" value="1"/>
</dbReference>
<comment type="caution">
    <text evidence="4">The sequence shown here is derived from an EMBL/GenBank/DDBJ whole genome shotgun (WGS) entry which is preliminary data.</text>
</comment>
<evidence type="ECO:0000259" key="3">
    <source>
        <dbReference type="SMART" id="SM01007"/>
    </source>
</evidence>
<gene>
    <name evidence="4" type="ORF">H9811_07345</name>
</gene>
<dbReference type="GO" id="GO:0005829">
    <property type="term" value="C:cytosol"/>
    <property type="evidence" value="ECO:0007669"/>
    <property type="project" value="TreeGrafter"/>
</dbReference>
<name>A0A9D2ES25_9FIRM</name>
<proteinExistence type="predicted"/>
<dbReference type="GO" id="GO:0019323">
    <property type="term" value="P:pentose catabolic process"/>
    <property type="evidence" value="ECO:0007669"/>
    <property type="project" value="TreeGrafter"/>
</dbReference>
<sequence length="207" mass="22768">MVQQTAQRSYREGLVAGTSGNVSYFDAENRLVYITPSNLDYNIMKPEDIMVIDLDGNVADGPHKPSSEWRLHAEIYKAKPQVKSVIHTHSPYATGFAIVHQGIPLILVEMLPFLGGDVPVAKFGLPGTDAVGLHAAEALHNRNAALLENHGVVATGNSCEQAYLRAVYVEDAAKAYHFARLMGEPVCLSAEDELYLRKKYNLPLENH</sequence>
<evidence type="ECO:0000313" key="4">
    <source>
        <dbReference type="EMBL" id="HIZ42362.1"/>
    </source>
</evidence>
<dbReference type="Gene3D" id="3.40.225.10">
    <property type="entry name" value="Class II aldolase/adducin N-terminal domain"/>
    <property type="match status" value="1"/>
</dbReference>
<dbReference type="GO" id="GO:0016832">
    <property type="term" value="F:aldehyde-lyase activity"/>
    <property type="evidence" value="ECO:0007669"/>
    <property type="project" value="TreeGrafter"/>
</dbReference>
<evidence type="ECO:0000256" key="1">
    <source>
        <dbReference type="ARBA" id="ARBA00022723"/>
    </source>
</evidence>
<keyword evidence="1" id="KW-0479">Metal-binding</keyword>
<evidence type="ECO:0000313" key="5">
    <source>
        <dbReference type="Proteomes" id="UP000824048"/>
    </source>
</evidence>
<dbReference type="SUPFAM" id="SSF53639">
    <property type="entry name" value="AraD/HMP-PK domain-like"/>
    <property type="match status" value="1"/>
</dbReference>
<dbReference type="GO" id="GO:0046872">
    <property type="term" value="F:metal ion binding"/>
    <property type="evidence" value="ECO:0007669"/>
    <property type="project" value="UniProtKB-KW"/>
</dbReference>
<evidence type="ECO:0000256" key="2">
    <source>
        <dbReference type="ARBA" id="ARBA00023239"/>
    </source>
</evidence>
<accession>A0A9D2ES25</accession>
<feature type="domain" description="Class II aldolase/adducin N-terminal" evidence="3">
    <location>
        <begin position="2"/>
        <end position="177"/>
    </location>
</feature>
<dbReference type="InterPro" id="IPR036409">
    <property type="entry name" value="Aldolase_II/adducin_N_sf"/>
</dbReference>
<dbReference type="Pfam" id="PF00596">
    <property type="entry name" value="Aldolase_II"/>
    <property type="match status" value="1"/>
</dbReference>
<reference evidence="4" key="2">
    <citation type="submission" date="2021-04" db="EMBL/GenBank/DDBJ databases">
        <authorList>
            <person name="Gilroy R."/>
        </authorList>
    </citation>
    <scope>NUCLEOTIDE SEQUENCE</scope>
    <source>
        <strain evidence="4">ChiSxjej1B13-11774</strain>
    </source>
</reference>
<dbReference type="Proteomes" id="UP000824048">
    <property type="component" value="Unassembled WGS sequence"/>
</dbReference>
<keyword evidence="2" id="KW-0456">Lyase</keyword>
<dbReference type="SMART" id="SM01007">
    <property type="entry name" value="Aldolase_II"/>
    <property type="match status" value="1"/>
</dbReference>
<dbReference type="EMBL" id="DXBP01000049">
    <property type="protein sequence ID" value="HIZ42362.1"/>
    <property type="molecule type" value="Genomic_DNA"/>
</dbReference>